<gene>
    <name evidence="4" type="primary">LOC103519679</name>
</gene>
<dbReference type="InterPro" id="IPR006825">
    <property type="entry name" value="Eclosion"/>
</dbReference>
<sequence>MGEIRRSKITVIFVFTFLLLWHTESVVGYFGVCLSNCVQCKEMFGMYFHGRACAESCVKSRGLISPDCNNPNTLRGFLKRYHSD</sequence>
<dbReference type="GeneID" id="103519679"/>
<dbReference type="GO" id="GO:0007218">
    <property type="term" value="P:neuropeptide signaling pathway"/>
    <property type="evidence" value="ECO:0007669"/>
    <property type="project" value="UniProtKB-KW"/>
</dbReference>
<name>A0A1S3DKP9_DIACI</name>
<evidence type="ECO:0000313" key="3">
    <source>
        <dbReference type="Proteomes" id="UP000079169"/>
    </source>
</evidence>
<feature type="signal peptide" evidence="1">
    <location>
        <begin position="1"/>
        <end position="28"/>
    </location>
</feature>
<dbReference type="Proteomes" id="UP000079169">
    <property type="component" value="Unplaced"/>
</dbReference>
<dbReference type="GO" id="GO:0008255">
    <property type="term" value="F:ecdysis-triggering hormone activity"/>
    <property type="evidence" value="ECO:0007669"/>
    <property type="project" value="InterPro"/>
</dbReference>
<feature type="chain" id="PRO_5044565837" evidence="1">
    <location>
        <begin position="29"/>
        <end position="84"/>
    </location>
</feature>
<accession>A0A1S3DKP9</accession>
<dbReference type="OMA" id="KMLGSWF"/>
<organism evidence="4">
    <name type="scientific">Diaphorina citri</name>
    <name type="common">Asian citrus psyllid</name>
    <dbReference type="NCBI Taxonomy" id="121845"/>
    <lineage>
        <taxon>Eukaryota</taxon>
        <taxon>Metazoa</taxon>
        <taxon>Ecdysozoa</taxon>
        <taxon>Arthropoda</taxon>
        <taxon>Hexapoda</taxon>
        <taxon>Insecta</taxon>
        <taxon>Pterygota</taxon>
        <taxon>Neoptera</taxon>
        <taxon>Paraneoptera</taxon>
        <taxon>Hemiptera</taxon>
        <taxon>Sternorrhyncha</taxon>
        <taxon>Psylloidea</taxon>
        <taxon>Psyllidae</taxon>
        <taxon>Diaphorininae</taxon>
        <taxon>Diaphorina</taxon>
    </lineage>
</organism>
<dbReference type="Pfam" id="PF04736">
    <property type="entry name" value="Eclosion"/>
    <property type="match status" value="1"/>
</dbReference>
<dbReference type="RefSeq" id="XP_008482994.1">
    <property type="nucleotide sequence ID" value="XM_008484772.3"/>
</dbReference>
<dbReference type="AlphaFoldDB" id="A0A1S3DKP9"/>
<dbReference type="GO" id="GO:0018990">
    <property type="term" value="P:ecdysis, chitin-based cuticle"/>
    <property type="evidence" value="ECO:0007669"/>
    <property type="project" value="InterPro"/>
</dbReference>
<dbReference type="EMBL" id="MG550168">
    <property type="protein sequence ID" value="AWT50602.1"/>
    <property type="molecule type" value="mRNA"/>
</dbReference>
<evidence type="ECO:0000256" key="1">
    <source>
        <dbReference type="SAM" id="SignalP"/>
    </source>
</evidence>
<keyword evidence="1" id="KW-0732">Signal</keyword>
<reference evidence="2" key="1">
    <citation type="submission" date="2017-11" db="EMBL/GenBank/DDBJ databases">
        <title>Characterization and expression profiling of neuropeptides and their receptors in the Asian Citrus Psyllid, Diaphorina citri.</title>
        <authorList>
            <person name="Wang Z."/>
            <person name="Zeng X."/>
        </authorList>
    </citation>
    <scope>NUCLEOTIDE SEQUENCE</scope>
</reference>
<proteinExistence type="evidence at transcript level"/>
<keyword evidence="3" id="KW-1185">Reference proteome</keyword>
<protein>
    <submittedName>
        <fullName evidence="4">Eclosion hormone-like</fullName>
    </submittedName>
    <submittedName>
        <fullName evidence="2">Neuropeptide EH2</fullName>
    </submittedName>
</protein>
<evidence type="ECO:0000313" key="2">
    <source>
        <dbReference type="EMBL" id="AWT50602.1"/>
    </source>
</evidence>
<dbReference type="PaxDb" id="121845-A0A1S3DKP9"/>
<evidence type="ECO:0000313" key="4">
    <source>
        <dbReference type="RefSeq" id="XP_008482994.1"/>
    </source>
</evidence>
<keyword evidence="2" id="KW-0527">Neuropeptide</keyword>
<dbReference type="STRING" id="121845.A0A1S3DKP9"/>
<dbReference type="KEGG" id="dci:103519679"/>
<reference evidence="4" key="2">
    <citation type="submission" date="2023-09" db="UniProtKB">
        <authorList>
            <consortium name="RefSeq"/>
        </authorList>
    </citation>
    <scope>IDENTIFICATION</scope>
</reference>